<dbReference type="PROSITE" id="PS51352">
    <property type="entry name" value="THIOREDOXIN_2"/>
    <property type="match status" value="1"/>
</dbReference>
<name>A0A2P8GD84_9BACT</name>
<keyword evidence="2" id="KW-0413">Isomerase</keyword>
<dbReference type="InterPro" id="IPR013766">
    <property type="entry name" value="Thioredoxin_domain"/>
</dbReference>
<dbReference type="CDD" id="cd02966">
    <property type="entry name" value="TlpA_like_family"/>
    <property type="match status" value="1"/>
</dbReference>
<protein>
    <submittedName>
        <fullName evidence="2">Thiol-disulfide isomerase/thioredoxin</fullName>
    </submittedName>
</protein>
<proteinExistence type="predicted"/>
<dbReference type="PANTHER" id="PTHR42852">
    <property type="entry name" value="THIOL:DISULFIDE INTERCHANGE PROTEIN DSBE"/>
    <property type="match status" value="1"/>
</dbReference>
<dbReference type="InterPro" id="IPR036249">
    <property type="entry name" value="Thioredoxin-like_sf"/>
</dbReference>
<evidence type="ECO:0000259" key="1">
    <source>
        <dbReference type="PROSITE" id="PS51352"/>
    </source>
</evidence>
<feature type="domain" description="Thioredoxin" evidence="1">
    <location>
        <begin position="36"/>
        <end position="189"/>
    </location>
</feature>
<dbReference type="Proteomes" id="UP000240978">
    <property type="component" value="Unassembled WGS sequence"/>
</dbReference>
<evidence type="ECO:0000313" key="2">
    <source>
        <dbReference type="EMBL" id="PSL31934.1"/>
    </source>
</evidence>
<dbReference type="RefSeq" id="WP_106602154.1">
    <property type="nucleotide sequence ID" value="NZ_PYGK01000004.1"/>
</dbReference>
<dbReference type="OrthoDB" id="793244at2"/>
<dbReference type="InterPro" id="IPR050553">
    <property type="entry name" value="Thioredoxin_ResA/DsbE_sf"/>
</dbReference>
<dbReference type="GO" id="GO:0016209">
    <property type="term" value="F:antioxidant activity"/>
    <property type="evidence" value="ECO:0007669"/>
    <property type="project" value="InterPro"/>
</dbReference>
<dbReference type="Gene3D" id="3.40.30.10">
    <property type="entry name" value="Glutaredoxin"/>
    <property type="match status" value="1"/>
</dbReference>
<accession>A0A2P8GD84</accession>
<organism evidence="2 3">
    <name type="scientific">Chitinophaga ginsengisoli</name>
    <dbReference type="NCBI Taxonomy" id="363837"/>
    <lineage>
        <taxon>Bacteria</taxon>
        <taxon>Pseudomonadati</taxon>
        <taxon>Bacteroidota</taxon>
        <taxon>Chitinophagia</taxon>
        <taxon>Chitinophagales</taxon>
        <taxon>Chitinophagaceae</taxon>
        <taxon>Chitinophaga</taxon>
    </lineage>
</organism>
<dbReference type="InterPro" id="IPR000866">
    <property type="entry name" value="AhpC/TSA"/>
</dbReference>
<dbReference type="PANTHER" id="PTHR42852:SF13">
    <property type="entry name" value="PROTEIN DIPZ"/>
    <property type="match status" value="1"/>
</dbReference>
<keyword evidence="3" id="KW-1185">Reference proteome</keyword>
<dbReference type="GO" id="GO:0016853">
    <property type="term" value="F:isomerase activity"/>
    <property type="evidence" value="ECO:0007669"/>
    <property type="project" value="UniProtKB-KW"/>
</dbReference>
<evidence type="ECO:0000313" key="3">
    <source>
        <dbReference type="Proteomes" id="UP000240978"/>
    </source>
</evidence>
<dbReference type="AlphaFoldDB" id="A0A2P8GD84"/>
<dbReference type="EMBL" id="PYGK01000004">
    <property type="protein sequence ID" value="PSL31934.1"/>
    <property type="molecule type" value="Genomic_DNA"/>
</dbReference>
<reference evidence="2 3" key="1">
    <citation type="submission" date="2018-03" db="EMBL/GenBank/DDBJ databases">
        <title>Genomic Encyclopedia of Archaeal and Bacterial Type Strains, Phase II (KMG-II): from individual species to whole genera.</title>
        <authorList>
            <person name="Goeker M."/>
        </authorList>
    </citation>
    <scope>NUCLEOTIDE SEQUENCE [LARGE SCALE GENOMIC DNA]</scope>
    <source>
        <strain evidence="2 3">DSM 18107</strain>
    </source>
</reference>
<dbReference type="GO" id="GO:0016491">
    <property type="term" value="F:oxidoreductase activity"/>
    <property type="evidence" value="ECO:0007669"/>
    <property type="project" value="InterPro"/>
</dbReference>
<sequence length="463" mass="52746">MLRYFLLTGLLLLCALLLPAQEKEPFYSYTTTYAPLSIGGVVPDYKLLGVLNYKKTEISLSEFSGKALLIDFWAIFCQPCLAQFQKLQRIQEKYKKELQVIAITNDSLEKVIDLFENIRYQGFNLLTVARTGNSKVNDSLFFAFPHKYIPHYVWIDKNSVLKAITGYEALNDDNIALLTGGGSLDAINSKDVRISSGEHPAMYSYQDIDITEKMMLNDSIKGLIGYSMLSGYNKKYPPSSAIDYTGIYAERRIRTWNLPLATMIRIAYGKMGREIWEQELVPVPRVFLSIRDTILLHKLTVDFRQAPDTTSDMYCYDLIIAGKGRQLLMKKMKEDLYRYFGVNARIVQRKVRCYILSLVDSSRLRTKGGDPYVSGNMYYLKLQNADFSSLFEHIQAYNEGSKTVPYKGLESGIIVDETNFTSRVDINIAARMNDIPSLRSELSKYGLALLAGERLIDVLLIED</sequence>
<dbReference type="Pfam" id="PF00578">
    <property type="entry name" value="AhpC-TSA"/>
    <property type="match status" value="1"/>
</dbReference>
<gene>
    <name evidence="2" type="ORF">CLV42_104235</name>
</gene>
<dbReference type="SUPFAM" id="SSF52833">
    <property type="entry name" value="Thioredoxin-like"/>
    <property type="match status" value="1"/>
</dbReference>
<comment type="caution">
    <text evidence="2">The sequence shown here is derived from an EMBL/GenBank/DDBJ whole genome shotgun (WGS) entry which is preliminary data.</text>
</comment>